<evidence type="ECO:0000256" key="2">
    <source>
        <dbReference type="ARBA" id="ARBA00009731"/>
    </source>
</evidence>
<keyword evidence="5" id="KW-0256">Endoplasmic reticulum</keyword>
<dbReference type="STRING" id="131310.A0A0N4ZLN8"/>
<keyword evidence="4 8" id="KW-0812">Transmembrane</keyword>
<organism evidence="9 10">
    <name type="scientific">Parastrongyloides trichosuri</name>
    <name type="common">Possum-specific nematode worm</name>
    <dbReference type="NCBI Taxonomy" id="131310"/>
    <lineage>
        <taxon>Eukaryota</taxon>
        <taxon>Metazoa</taxon>
        <taxon>Ecdysozoa</taxon>
        <taxon>Nematoda</taxon>
        <taxon>Chromadorea</taxon>
        <taxon>Rhabditida</taxon>
        <taxon>Tylenchina</taxon>
        <taxon>Panagrolaimomorpha</taxon>
        <taxon>Strongyloidoidea</taxon>
        <taxon>Strongyloididae</taxon>
        <taxon>Parastrongyloides</taxon>
    </lineage>
</organism>
<dbReference type="PANTHER" id="PTHR12154">
    <property type="entry name" value="GLYCOSYL TRANSFERASE-RELATED"/>
    <property type="match status" value="1"/>
</dbReference>
<protein>
    <recommendedName>
        <fullName evidence="3">UDP-N-acetylglucosamine transferase subunit ALG14</fullName>
    </recommendedName>
</protein>
<sequence>MKVMNSSLYDEVIVLSFIGFIFILSIIYFLILTYVKRHSKKPYHKISEKCILNYMAVMGSGGHTMELSMVIKSLKEKCYMERYYIIADTDKLSEEKIHTLEKETFDYGKYVIRKIPRSREVGQSYLTSIFTTIKAQISSFKIIFELQPNVLFINGPGTAIPIVFSVFILDLLCIKDCRILFMESFARVTTLSLTGKILYYTRLADVFIVQWKDLVKKYPRAEYIPFFYAPNEDIDGMIINDKKLN</sequence>
<dbReference type="Proteomes" id="UP000038045">
    <property type="component" value="Unplaced"/>
</dbReference>
<dbReference type="GO" id="GO:0004577">
    <property type="term" value="F:N-acetylglucosaminyldiphosphodolichol N-acetylglucosaminyltransferase activity"/>
    <property type="evidence" value="ECO:0007669"/>
    <property type="project" value="TreeGrafter"/>
</dbReference>
<evidence type="ECO:0000313" key="10">
    <source>
        <dbReference type="WBParaSite" id="PTRK_0000941200.3"/>
    </source>
</evidence>
<keyword evidence="6 8" id="KW-1133">Transmembrane helix</keyword>
<keyword evidence="7 8" id="KW-0472">Membrane</keyword>
<accession>A0A0N4ZLN8</accession>
<reference evidence="10" key="1">
    <citation type="submission" date="2017-02" db="UniProtKB">
        <authorList>
            <consortium name="WormBaseParasite"/>
        </authorList>
    </citation>
    <scope>IDENTIFICATION</scope>
</reference>
<dbReference type="InterPro" id="IPR013969">
    <property type="entry name" value="Oligosacch_biosynth_Alg14"/>
</dbReference>
<name>A0A0N4ZLN8_PARTI</name>
<keyword evidence="9" id="KW-1185">Reference proteome</keyword>
<comment type="subcellular location">
    <subcellularLocation>
        <location evidence="1">Endoplasmic reticulum membrane</location>
        <topology evidence="1">Single-pass membrane protein</topology>
    </subcellularLocation>
</comment>
<dbReference type="GO" id="GO:0043541">
    <property type="term" value="C:UDP-N-acetylglucosamine transferase complex"/>
    <property type="evidence" value="ECO:0007669"/>
    <property type="project" value="TreeGrafter"/>
</dbReference>
<comment type="similarity">
    <text evidence="2">Belongs to the ALG14 family.</text>
</comment>
<evidence type="ECO:0000256" key="5">
    <source>
        <dbReference type="ARBA" id="ARBA00022824"/>
    </source>
</evidence>
<feature type="transmembrane region" description="Helical" evidence="8">
    <location>
        <begin position="150"/>
        <end position="174"/>
    </location>
</feature>
<evidence type="ECO:0000256" key="8">
    <source>
        <dbReference type="SAM" id="Phobius"/>
    </source>
</evidence>
<feature type="transmembrane region" description="Helical" evidence="8">
    <location>
        <begin position="12"/>
        <end position="35"/>
    </location>
</feature>
<dbReference type="Gene3D" id="3.40.50.2000">
    <property type="entry name" value="Glycogen Phosphorylase B"/>
    <property type="match status" value="1"/>
</dbReference>
<evidence type="ECO:0000256" key="1">
    <source>
        <dbReference type="ARBA" id="ARBA00004389"/>
    </source>
</evidence>
<evidence type="ECO:0000256" key="3">
    <source>
        <dbReference type="ARBA" id="ARBA00017467"/>
    </source>
</evidence>
<dbReference type="GO" id="GO:0006488">
    <property type="term" value="P:dolichol-linked oligosaccharide biosynthetic process"/>
    <property type="evidence" value="ECO:0007669"/>
    <property type="project" value="InterPro"/>
</dbReference>
<evidence type="ECO:0000256" key="6">
    <source>
        <dbReference type="ARBA" id="ARBA00022989"/>
    </source>
</evidence>
<evidence type="ECO:0000313" key="9">
    <source>
        <dbReference type="Proteomes" id="UP000038045"/>
    </source>
</evidence>
<dbReference type="WBParaSite" id="PTRK_0000941200.3">
    <property type="protein sequence ID" value="PTRK_0000941200.3"/>
    <property type="gene ID" value="PTRK_0000941200"/>
</dbReference>
<proteinExistence type="inferred from homology"/>
<evidence type="ECO:0000256" key="7">
    <source>
        <dbReference type="ARBA" id="ARBA00023136"/>
    </source>
</evidence>
<evidence type="ECO:0000256" key="4">
    <source>
        <dbReference type="ARBA" id="ARBA00022692"/>
    </source>
</evidence>
<dbReference type="AlphaFoldDB" id="A0A0N4ZLN8"/>
<dbReference type="Pfam" id="PF08660">
    <property type="entry name" value="Alg14"/>
    <property type="match status" value="1"/>
</dbReference>
<dbReference type="PANTHER" id="PTHR12154:SF4">
    <property type="entry name" value="UDP-N-ACETYLGLUCOSAMINE TRANSFERASE SUBUNIT ALG14 HOMOLOG"/>
    <property type="match status" value="1"/>
</dbReference>